<sequence>MLSGYDGKRQAYDTAGLVGVRFEDIAGGFLEFELLSQFRNRPLLSVVNSCMGSDRENDGSSAWRTGHCVAGKLTSSFGIPRVAQHLLIGFAGNFEDGLNWVLFRLQNHSAHSEFTYAFGTQNKTNPGFAGRVYIYGVQHAVESAGMWKSVTRPCAIDSEGCITSHNFPRQDTFETGSFSLIKFQIDPLIALKFQLASLALGGFMALRTASKRFKRMNAGNGKSVLNLNATFSYLLRQ</sequence>
<accession>A0ABP0HH22</accession>
<proteinExistence type="predicted"/>
<gene>
    <name evidence="1" type="ORF">CCMP2556_LOCUS1338</name>
</gene>
<evidence type="ECO:0000313" key="1">
    <source>
        <dbReference type="EMBL" id="CAK8988644.1"/>
    </source>
</evidence>
<dbReference type="Proteomes" id="UP001642484">
    <property type="component" value="Unassembled WGS sequence"/>
</dbReference>
<keyword evidence="2" id="KW-1185">Reference proteome</keyword>
<organism evidence="1 2">
    <name type="scientific">Durusdinium trenchii</name>
    <dbReference type="NCBI Taxonomy" id="1381693"/>
    <lineage>
        <taxon>Eukaryota</taxon>
        <taxon>Sar</taxon>
        <taxon>Alveolata</taxon>
        <taxon>Dinophyceae</taxon>
        <taxon>Suessiales</taxon>
        <taxon>Symbiodiniaceae</taxon>
        <taxon>Durusdinium</taxon>
    </lineage>
</organism>
<evidence type="ECO:0000313" key="2">
    <source>
        <dbReference type="Proteomes" id="UP001642484"/>
    </source>
</evidence>
<comment type="caution">
    <text evidence="1">The sequence shown here is derived from an EMBL/GenBank/DDBJ whole genome shotgun (WGS) entry which is preliminary data.</text>
</comment>
<name>A0ABP0HH22_9DINO</name>
<reference evidence="1 2" key="1">
    <citation type="submission" date="2024-02" db="EMBL/GenBank/DDBJ databases">
        <authorList>
            <person name="Chen Y."/>
            <person name="Shah S."/>
            <person name="Dougan E. K."/>
            <person name="Thang M."/>
            <person name="Chan C."/>
        </authorList>
    </citation>
    <scope>NUCLEOTIDE SEQUENCE [LARGE SCALE GENOMIC DNA]</scope>
</reference>
<dbReference type="EMBL" id="CAXAMN010000447">
    <property type="protein sequence ID" value="CAK8988644.1"/>
    <property type="molecule type" value="Genomic_DNA"/>
</dbReference>
<protein>
    <submittedName>
        <fullName evidence="1">Uncharacterized protein</fullName>
    </submittedName>
</protein>